<dbReference type="Pfam" id="PF18383">
    <property type="entry name" value="IFT81_CH"/>
    <property type="match status" value="1"/>
</dbReference>
<organism evidence="14">
    <name type="scientific">Trichuris suis</name>
    <name type="common">pig whipworm</name>
    <dbReference type="NCBI Taxonomy" id="68888"/>
    <lineage>
        <taxon>Eukaryota</taxon>
        <taxon>Metazoa</taxon>
        <taxon>Ecdysozoa</taxon>
        <taxon>Nematoda</taxon>
        <taxon>Enoplea</taxon>
        <taxon>Dorylaimia</taxon>
        <taxon>Trichinellida</taxon>
        <taxon>Trichuridae</taxon>
        <taxon>Trichuris</taxon>
    </lineage>
</organism>
<evidence type="ECO:0000259" key="13">
    <source>
        <dbReference type="Pfam" id="PF18383"/>
    </source>
</evidence>
<reference evidence="14" key="1">
    <citation type="journal article" date="2014" name="Nat. Genet.">
        <title>Genome and transcriptome of the porcine whipworm Trichuris suis.</title>
        <authorList>
            <person name="Jex A.R."/>
            <person name="Nejsum P."/>
            <person name="Schwarz E.M."/>
            <person name="Hu L."/>
            <person name="Young N.D."/>
            <person name="Hall R.S."/>
            <person name="Korhonen P.K."/>
            <person name="Liao S."/>
            <person name="Thamsborg S."/>
            <person name="Xia J."/>
            <person name="Xu P."/>
            <person name="Wang S."/>
            <person name="Scheerlinck J.P."/>
            <person name="Hofmann A."/>
            <person name="Sternberg P.W."/>
            <person name="Wang J."/>
            <person name="Gasser R.B."/>
        </authorList>
    </citation>
    <scope>NUCLEOTIDE SEQUENCE [LARGE SCALE GENOMIC DNA]</scope>
    <source>
        <strain evidence="14">DCEP-RM93F</strain>
    </source>
</reference>
<keyword evidence="10" id="KW-0175">Coiled coil</keyword>
<sequence length="1818" mass="208504">MPDDRRVVFAVGIAAGSIGCLLALRAYLASLRRTVAILSDRVARLEEHVRYLENVANRSFPSNSSLLNDRALSSSDDDLFVDSVTELNYETEELQSLLELLNSEDGFYPFLPLKFVDALPVAYDIVKRRLGSNAGYRTLIQCAFLAYQLAWKQHCSGDGKEECKTLFRQGFTILHFQHLLTFRCNTAKEYALSASNLNQSDAEVHKWCAVTLGVGHLFLPFTELMSILPAFYASPHLRSIFLISNSFAPQKHLNAAKELKPDDWFIHFLIGRSFYEIASLGFFKRQFVFTVVTGASSVSFEESLNELNEASKLSAEPVLAVNIAICQTLVKLGRTTEAVALLRETSNIPVKYLGDELLMNDLKRMVNCAMLTDRDRRKQISIRGIAQVENVANMKKTFNQHLHFTMIKDRNVATPRDYFFSLAHTVRDYLVSRWIRTQQHYHEKDPKRVYYLSLEFYMGRTLSNTMLNLGIQATCDEAMYQLGLDIEELQEIEEDAGLGNGGLGRLAACFLDSMATLGVPAYGYGLRYEYGIFKQTIRGGMQVEEPDDWLRFGNPWEKARPEYMLPINFYGRVIKDEKGRSHWIDTMLLFAMPYDTPVPGYQNNVVNTLRLWSAKAENHFNLTFFNDGDYIQAVLDRNSAENITRVLYPNDNFFEGRELRLKQQYFLVAATLQDIVRRYRTYKDSKGNWRSFDHFPDKVAIQLNDTHPSLAIPELMRLLVDVEGLPWEKAWNICTKTFAYTNHTVLPEALERWPVSLLGHLLPRHLEIIYEINQKFLDDVLRRWPADMDRVRRMSLVEEADQFGEKRINMAHLCIVGSHAINGVAALHSEILRNTVFHDFYELFPDRFQNKTNGITPRRWLLLSNPSLADIVAERIGELWITDLAHLSQLKQYADNTGFLESLRRVKQENKMRAVQWLADVYKIEVNPSSMFDIQVKRIHEYKRQLLNLMHVITMYNRIKKDPSTPVVPRSVMIGGKAAPGYHMAKQIIRLINVVADVINNDPVVGDKLKLIYLENYRVTLAEKIIPAADLSQQISTAGTEASGTGNMKFMLNGALTIGTLDGANVEMAEEMGRENIFIFGMTVQEVEALLAKGYNANDYIQRNPELKQIIDQIETGFFTPSNPDMFKDVANVLKNHDRFLLCADYEAYIKCQEEVNRTFMDPPRWLRMSLYNIASSGKFSSDRTIKDYCRDIWNVPTTLERLPAPFEGPPSAEQVSKPAPAPAPTKQAATQSSLPHVKHQPVSPSDAAPFSNCQQRSVLVCRTMSEQLKFLVEALRKSPFDRRYTMLTLDSLESAQLIQLLSDVLCLLGHERDSDAEKRLYLAKFLVPLQIPPEFSQDVEIEQLCNQCDQLMEEFKEVHRDYERSRQLTEAGGSVHQDIEAMESERDVISRRVNRLKMQAELVPNSNEMFEACRQLRLQLERLNELSRMREDLATTLSKTDQKLSRLEQNIDFCRKKNESTKPEDVLKLLEEEVNVLEYLNKEKLPTDIAEREETLGRLQLAAEQKLGKSFDLTDLELQVQSAKEEIGRLREQLSEKTADVDDSLILYRQQAAKIRQQKRETADLLQEAKSQLEMAKQQVEACKKDSKKESVETLTKSTNGEDDISGGELEQLQSERRLLTAMKESLTSQLTAEQGENAKSKLLATEFAGKSDEHRMELLEAAKANLAKAEKEAKDAHIKFRRLTESLRELQEEHAVKKLQYNAQIAKSELHYIGVDKEISAMEEQLKAKNEEINQLRDDLAIVEPRLEELSKLNAADIENRYQLANDQLHAVQMEGKALREEQQKLLKLEERIKERERFWKAALLLMECKQKCWKE</sequence>
<evidence type="ECO:0000256" key="5">
    <source>
        <dbReference type="ARBA" id="ARBA00022676"/>
    </source>
</evidence>
<dbReference type="GO" id="GO:0005737">
    <property type="term" value="C:cytoplasm"/>
    <property type="evidence" value="ECO:0007669"/>
    <property type="project" value="TreeGrafter"/>
</dbReference>
<evidence type="ECO:0000256" key="8">
    <source>
        <dbReference type="ARBA" id="ARBA00023277"/>
    </source>
</evidence>
<keyword evidence="12" id="KW-1133">Transmembrane helix</keyword>
<feature type="coiled-coil region" evidence="10">
    <location>
        <begin position="1342"/>
        <end position="1458"/>
    </location>
</feature>
<dbReference type="PROSITE" id="PS00102">
    <property type="entry name" value="PHOSPHORYLASE"/>
    <property type="match status" value="1"/>
</dbReference>
<dbReference type="EC" id="2.4.1.1" evidence="9"/>
<dbReference type="FunFam" id="3.40.50.2000:FF:000005">
    <property type="entry name" value="Alpha-1,4 glucan phosphorylase"/>
    <property type="match status" value="1"/>
</dbReference>
<dbReference type="GO" id="GO:0008184">
    <property type="term" value="F:glycogen phosphorylase activity"/>
    <property type="evidence" value="ECO:0007669"/>
    <property type="project" value="InterPro"/>
</dbReference>
<evidence type="ECO:0000256" key="6">
    <source>
        <dbReference type="ARBA" id="ARBA00022679"/>
    </source>
</evidence>
<feature type="transmembrane region" description="Helical" evidence="12">
    <location>
        <begin position="7"/>
        <end position="28"/>
    </location>
</feature>
<feature type="region of interest" description="Disordered" evidence="11">
    <location>
        <begin position="1204"/>
        <end position="1250"/>
    </location>
</feature>
<feature type="coiled-coil region" evidence="10">
    <location>
        <begin position="1658"/>
        <end position="1801"/>
    </location>
</feature>
<gene>
    <name evidence="14" type="ORF">M514_10296</name>
</gene>
<evidence type="ECO:0000256" key="4">
    <source>
        <dbReference type="ARBA" id="ARBA00022600"/>
    </source>
</evidence>
<accession>A0A085NIT5</accession>
<comment type="cofactor">
    <cofactor evidence="1 9">
        <name>pyridoxal 5'-phosphate</name>
        <dbReference type="ChEBI" id="CHEBI:597326"/>
    </cofactor>
</comment>
<evidence type="ECO:0000256" key="3">
    <source>
        <dbReference type="ARBA" id="ARBA00022553"/>
    </source>
</evidence>
<comment type="catalytic activity">
    <reaction evidence="9">
        <text>[(1-&gt;4)-alpha-D-glucosyl](n) + phosphate = [(1-&gt;4)-alpha-D-glucosyl](n-1) + alpha-D-glucose 1-phosphate</text>
        <dbReference type="Rhea" id="RHEA:41732"/>
        <dbReference type="Rhea" id="RHEA-COMP:9584"/>
        <dbReference type="Rhea" id="RHEA-COMP:9586"/>
        <dbReference type="ChEBI" id="CHEBI:15444"/>
        <dbReference type="ChEBI" id="CHEBI:43474"/>
        <dbReference type="ChEBI" id="CHEBI:58601"/>
        <dbReference type="EC" id="2.4.1.1"/>
    </reaction>
</comment>
<dbReference type="NCBIfam" id="TIGR02093">
    <property type="entry name" value="P_ylase"/>
    <property type="match status" value="1"/>
</dbReference>
<feature type="region of interest" description="Disordered" evidence="11">
    <location>
        <begin position="1585"/>
        <end position="1608"/>
    </location>
</feature>
<comment type="similarity">
    <text evidence="2 9">Belongs to the glycogen phosphorylase family.</text>
</comment>
<dbReference type="CDD" id="cd04300">
    <property type="entry name" value="GT35_Glycogen_Phosphorylase"/>
    <property type="match status" value="1"/>
</dbReference>
<dbReference type="FunFam" id="3.40.50.2000:FF:000153">
    <property type="entry name" value="Alpha-1,4 glucan phosphorylase"/>
    <property type="match status" value="1"/>
</dbReference>
<keyword evidence="4" id="KW-0321">Glycogen metabolism</keyword>
<dbReference type="GO" id="GO:0005980">
    <property type="term" value="P:glycogen catabolic process"/>
    <property type="evidence" value="ECO:0007669"/>
    <property type="project" value="TreeGrafter"/>
</dbReference>
<protein>
    <recommendedName>
        <fullName evidence="9">Alpha-1,4 glucan phosphorylase</fullName>
        <ecNumber evidence="9">2.4.1.1</ecNumber>
    </recommendedName>
</protein>
<proteinExistence type="inferred from homology"/>
<evidence type="ECO:0000256" key="9">
    <source>
        <dbReference type="RuleBase" id="RU000587"/>
    </source>
</evidence>
<dbReference type="PANTHER" id="PTHR11468:SF13">
    <property type="entry name" value="GLYCOGEN PHOSPHORYLASE"/>
    <property type="match status" value="1"/>
</dbReference>
<dbReference type="PROSITE" id="PS51257">
    <property type="entry name" value="PROKAR_LIPOPROTEIN"/>
    <property type="match status" value="1"/>
</dbReference>
<dbReference type="Proteomes" id="UP000030758">
    <property type="component" value="Unassembled WGS sequence"/>
</dbReference>
<dbReference type="InterPro" id="IPR043016">
    <property type="entry name" value="IFT81_N_sf"/>
</dbReference>
<dbReference type="InterPro" id="IPR035090">
    <property type="entry name" value="Pyridoxal_P_attach_site"/>
</dbReference>
<feature type="domain" description="IFT81 calponin homology" evidence="13">
    <location>
        <begin position="1267"/>
        <end position="1317"/>
    </location>
</feature>
<evidence type="ECO:0000256" key="11">
    <source>
        <dbReference type="SAM" id="MobiDB-lite"/>
    </source>
</evidence>
<keyword evidence="3" id="KW-0597">Phosphoprotein</keyword>
<keyword evidence="5 9" id="KW-0328">Glycosyltransferase</keyword>
<dbReference type="InterPro" id="IPR011833">
    <property type="entry name" value="Glycg_phsphrylas"/>
</dbReference>
<evidence type="ECO:0000256" key="1">
    <source>
        <dbReference type="ARBA" id="ARBA00001933"/>
    </source>
</evidence>
<comment type="function">
    <text evidence="9">Allosteric enzyme that catalyzes the rate-limiting step in glycogen catabolism, the phosphorolytic cleavage of glycogen to produce glucose-1-phosphate, and plays a central role in maintaining cellular and organismal glucose homeostasis.</text>
</comment>
<keyword evidence="7 9" id="KW-0663">Pyridoxal phosphate</keyword>
<evidence type="ECO:0000256" key="10">
    <source>
        <dbReference type="SAM" id="Coils"/>
    </source>
</evidence>
<keyword evidence="8 9" id="KW-0119">Carbohydrate metabolism</keyword>
<dbReference type="SUPFAM" id="SSF53756">
    <property type="entry name" value="UDP-Glycosyltransferase/glycogen phosphorylase"/>
    <property type="match status" value="1"/>
</dbReference>
<evidence type="ECO:0000256" key="2">
    <source>
        <dbReference type="ARBA" id="ARBA00006047"/>
    </source>
</evidence>
<dbReference type="Pfam" id="PF00343">
    <property type="entry name" value="Phosphorylase"/>
    <property type="match status" value="1"/>
</dbReference>
<name>A0A085NIT5_9BILA</name>
<dbReference type="Gene3D" id="1.10.418.70">
    <property type="entry name" value="Intraflagellar transport protein 81, N-terminal domain"/>
    <property type="match status" value="1"/>
</dbReference>
<dbReference type="InterPro" id="IPR000811">
    <property type="entry name" value="Glyco_trans_35"/>
</dbReference>
<dbReference type="EMBL" id="KL367496">
    <property type="protein sequence ID" value="KFD69381.1"/>
    <property type="molecule type" value="Genomic_DNA"/>
</dbReference>
<evidence type="ECO:0000313" key="14">
    <source>
        <dbReference type="EMBL" id="KFD69381.1"/>
    </source>
</evidence>
<keyword evidence="6 9" id="KW-0808">Transferase</keyword>
<dbReference type="GO" id="GO:0030170">
    <property type="term" value="F:pyridoxal phosphate binding"/>
    <property type="evidence" value="ECO:0007669"/>
    <property type="project" value="InterPro"/>
</dbReference>
<dbReference type="Gene3D" id="3.40.50.2000">
    <property type="entry name" value="Glycogen Phosphorylase B"/>
    <property type="match status" value="2"/>
</dbReference>
<evidence type="ECO:0000256" key="7">
    <source>
        <dbReference type="ARBA" id="ARBA00022898"/>
    </source>
</evidence>
<dbReference type="InterPro" id="IPR041146">
    <property type="entry name" value="IFT81_CH"/>
</dbReference>
<dbReference type="PANTHER" id="PTHR11468">
    <property type="entry name" value="GLYCOGEN PHOSPHORYLASE"/>
    <property type="match status" value="1"/>
</dbReference>
<keyword evidence="12" id="KW-0472">Membrane</keyword>
<keyword evidence="12" id="KW-0812">Transmembrane</keyword>
<evidence type="ECO:0000256" key="12">
    <source>
        <dbReference type="SAM" id="Phobius"/>
    </source>
</evidence>